<accession>A0AAI9T1T1</accession>
<dbReference type="Gene3D" id="3.40.50.10320">
    <property type="entry name" value="LmbE-like"/>
    <property type="match status" value="1"/>
</dbReference>
<dbReference type="GO" id="GO:0000225">
    <property type="term" value="F:N-acetylglucosaminylphosphatidylinositol deacetylase activity"/>
    <property type="evidence" value="ECO:0007669"/>
    <property type="project" value="UniProtKB-EC"/>
</dbReference>
<dbReference type="InterPro" id="IPR024078">
    <property type="entry name" value="LmbE-like_dom_sf"/>
</dbReference>
<proteinExistence type="inferred from homology"/>
<gene>
    <name evidence="3" type="ORF">KGF56_000429</name>
</gene>
<comment type="caution">
    <text evidence="3">The sequence shown here is derived from an EMBL/GenBank/DDBJ whole genome shotgun (WGS) entry which is preliminary data.</text>
</comment>
<dbReference type="Proteomes" id="UP001202479">
    <property type="component" value="Unassembled WGS sequence"/>
</dbReference>
<protein>
    <recommendedName>
        <fullName evidence="2">N-acetylglucosaminylphosphatidylinositol deacetylase</fullName>
        <ecNumber evidence="2">3.5.1.89</ecNumber>
    </recommendedName>
</protein>
<dbReference type="GeneID" id="73378046"/>
<evidence type="ECO:0000256" key="2">
    <source>
        <dbReference type="ARBA" id="ARBA00012176"/>
    </source>
</evidence>
<dbReference type="PANTHER" id="PTHR12993">
    <property type="entry name" value="N-ACETYLGLUCOSAMINYL-PHOSPHATIDYLINOSITOL DE-N-ACETYLASE-RELATED"/>
    <property type="match status" value="1"/>
</dbReference>
<name>A0AAI9T1T1_9ASCO</name>
<dbReference type="AlphaFoldDB" id="A0AAI9T1T1"/>
<evidence type="ECO:0000313" key="4">
    <source>
        <dbReference type="Proteomes" id="UP001202479"/>
    </source>
</evidence>
<sequence>MTFPKNLNKVTNSTVYFIIGHPDDEVMFFAPTILELSKSWYGNDVELISFSKGDAVHESMARIRSQELYNSARMLGVDRSKVHILSYKDGMNETWSFDSVAKSLGKIIDLDKKTKKGIVLITFDESGVSSHPNHISLYYGTKEFFKTLPPKSKQVTKLFTLKSLGFWEKYSFTLLTNIELFVNYISILIRKFAPVNINVSFFSPVNNSTSIKIYSDLNMLACSYAAMAYGHFSQMVWFRYGWLALSRYLTYNHLIEI</sequence>
<organism evidence="3 4">
    <name type="scientific">Candida oxycetoniae</name>
    <dbReference type="NCBI Taxonomy" id="497107"/>
    <lineage>
        <taxon>Eukaryota</taxon>
        <taxon>Fungi</taxon>
        <taxon>Dikarya</taxon>
        <taxon>Ascomycota</taxon>
        <taxon>Saccharomycotina</taxon>
        <taxon>Pichiomycetes</taxon>
        <taxon>Debaryomycetaceae</taxon>
        <taxon>Candida/Lodderomyces clade</taxon>
        <taxon>Candida</taxon>
    </lineage>
</organism>
<dbReference type="EMBL" id="JAHUZD010000021">
    <property type="protein sequence ID" value="KAI3406824.2"/>
    <property type="molecule type" value="Genomic_DNA"/>
</dbReference>
<evidence type="ECO:0000313" key="3">
    <source>
        <dbReference type="EMBL" id="KAI3406824.2"/>
    </source>
</evidence>
<dbReference type="Pfam" id="PF02585">
    <property type="entry name" value="PIG-L"/>
    <property type="match status" value="1"/>
</dbReference>
<keyword evidence="4" id="KW-1185">Reference proteome</keyword>
<dbReference type="GO" id="GO:0005783">
    <property type="term" value="C:endoplasmic reticulum"/>
    <property type="evidence" value="ECO:0007669"/>
    <property type="project" value="TreeGrafter"/>
</dbReference>
<dbReference type="RefSeq" id="XP_049182569.1">
    <property type="nucleotide sequence ID" value="XM_049325694.1"/>
</dbReference>
<evidence type="ECO:0000256" key="1">
    <source>
        <dbReference type="ARBA" id="ARBA00006066"/>
    </source>
</evidence>
<reference evidence="3" key="1">
    <citation type="journal article" date="2022" name="DNA Res.">
        <title>Genome analysis of five recently described species of the CUG-Ser clade uncovers Candida theae as a new hybrid lineage with pathogenic potential in the Candida parapsilosis species complex.</title>
        <authorList>
            <person name="Mixao V."/>
            <person name="Del Olmo V."/>
            <person name="Hegedusova E."/>
            <person name="Saus E."/>
            <person name="Pryszcz L."/>
            <person name="Cillingova A."/>
            <person name="Nosek J."/>
            <person name="Gabaldon T."/>
        </authorList>
    </citation>
    <scope>NUCLEOTIDE SEQUENCE</scope>
    <source>
        <strain evidence="3">CBS 10844</strain>
    </source>
</reference>
<dbReference type="InterPro" id="IPR003737">
    <property type="entry name" value="GlcNAc_PI_deacetylase-related"/>
</dbReference>
<comment type="similarity">
    <text evidence="1">Belongs to the PIGL family.</text>
</comment>
<dbReference type="SUPFAM" id="SSF102588">
    <property type="entry name" value="LmbE-like"/>
    <property type="match status" value="1"/>
</dbReference>
<dbReference type="PANTHER" id="PTHR12993:SF11">
    <property type="entry name" value="N-ACETYLGLUCOSAMINYL-PHOSPHATIDYLINOSITOL DE-N-ACETYLASE"/>
    <property type="match status" value="1"/>
</dbReference>
<dbReference type="EC" id="3.5.1.89" evidence="2"/>